<evidence type="ECO:0000259" key="2">
    <source>
        <dbReference type="Pfam" id="PF01558"/>
    </source>
</evidence>
<dbReference type="InterPro" id="IPR052198">
    <property type="entry name" value="IorB_Oxidoreductase"/>
</dbReference>
<sequence>MNNSIKQQIIISGVGGQGVLFVTRLLAEAAIQKGYPVFTSETHGMAQRGGTVVSHLKVGDFSSPLIRPPQADGLLALKAENVSQYGDYLKPGGWAVVNSHEDIQGEIKQSAFAADADTLAQKLGNPKAINLVLLGVALSKASDLAENKKNLFCSFEDIRAVLENRLQDKKEMLSASLKAMETGYTN</sequence>
<evidence type="ECO:0000313" key="3">
    <source>
        <dbReference type="EMBL" id="QTA84985.1"/>
    </source>
</evidence>
<dbReference type="Pfam" id="PF01558">
    <property type="entry name" value="POR"/>
    <property type="match status" value="1"/>
</dbReference>
<evidence type="ECO:0000313" key="4">
    <source>
        <dbReference type="Proteomes" id="UP000663722"/>
    </source>
</evidence>
<dbReference type="Proteomes" id="UP000663722">
    <property type="component" value="Chromosome"/>
</dbReference>
<dbReference type="GO" id="GO:0016903">
    <property type="term" value="F:oxidoreductase activity, acting on the aldehyde or oxo group of donors"/>
    <property type="evidence" value="ECO:0007669"/>
    <property type="project" value="InterPro"/>
</dbReference>
<keyword evidence="1" id="KW-0560">Oxidoreductase</keyword>
<dbReference type="PANTHER" id="PTHR43854">
    <property type="entry name" value="INDOLEPYRUVATE OXIDOREDUCTASE SUBUNIT IORB"/>
    <property type="match status" value="1"/>
</dbReference>
<gene>
    <name evidence="3" type="ORF">dnm_009890</name>
</gene>
<organism evidence="3 4">
    <name type="scientific">Desulfonema magnum</name>
    <dbReference type="NCBI Taxonomy" id="45655"/>
    <lineage>
        <taxon>Bacteria</taxon>
        <taxon>Pseudomonadati</taxon>
        <taxon>Thermodesulfobacteriota</taxon>
        <taxon>Desulfobacteria</taxon>
        <taxon>Desulfobacterales</taxon>
        <taxon>Desulfococcaceae</taxon>
        <taxon>Desulfonema</taxon>
    </lineage>
</organism>
<dbReference type="AlphaFoldDB" id="A0A975BH79"/>
<proteinExistence type="predicted"/>
<keyword evidence="4" id="KW-1185">Reference proteome</keyword>
<dbReference type="SUPFAM" id="SSF53323">
    <property type="entry name" value="Pyruvate-ferredoxin oxidoreductase, PFOR, domain III"/>
    <property type="match status" value="1"/>
</dbReference>
<dbReference type="InterPro" id="IPR002869">
    <property type="entry name" value="Pyrv_flavodox_OxRed_cen"/>
</dbReference>
<protein>
    <submittedName>
        <fullName evidence="3">Oxidoreductase family protein</fullName>
    </submittedName>
</protein>
<dbReference type="InterPro" id="IPR019752">
    <property type="entry name" value="Pyrv/ketoisovalerate_OxRed_cat"/>
</dbReference>
<accession>A0A975BH79</accession>
<evidence type="ECO:0000256" key="1">
    <source>
        <dbReference type="ARBA" id="ARBA00023002"/>
    </source>
</evidence>
<dbReference type="PANTHER" id="PTHR43854:SF1">
    <property type="entry name" value="INDOLEPYRUVATE OXIDOREDUCTASE SUBUNIT IORB"/>
    <property type="match status" value="1"/>
</dbReference>
<dbReference type="NCBIfam" id="NF004916">
    <property type="entry name" value="PRK06274.1-2"/>
    <property type="match status" value="1"/>
</dbReference>
<feature type="domain" description="Pyruvate/ketoisovalerate oxidoreductase catalytic" evidence="2">
    <location>
        <begin position="15"/>
        <end position="184"/>
    </location>
</feature>
<dbReference type="RefSeq" id="WP_207681231.1">
    <property type="nucleotide sequence ID" value="NZ_CP061800.1"/>
</dbReference>
<reference evidence="3" key="1">
    <citation type="journal article" date="2021" name="Microb. Physiol.">
        <title>Proteogenomic Insights into the Physiology of Marine, Sulfate-Reducing, Filamentous Desulfonema limicola and Desulfonema magnum.</title>
        <authorList>
            <person name="Schnaars V."/>
            <person name="Wohlbrand L."/>
            <person name="Scheve S."/>
            <person name="Hinrichs C."/>
            <person name="Reinhardt R."/>
            <person name="Rabus R."/>
        </authorList>
    </citation>
    <scope>NUCLEOTIDE SEQUENCE</scope>
    <source>
        <strain evidence="3">4be13</strain>
    </source>
</reference>
<dbReference type="EMBL" id="CP061800">
    <property type="protein sequence ID" value="QTA84985.1"/>
    <property type="molecule type" value="Genomic_DNA"/>
</dbReference>
<name>A0A975BH79_9BACT</name>
<dbReference type="Gene3D" id="3.40.920.10">
    <property type="entry name" value="Pyruvate-ferredoxin oxidoreductase, PFOR, domain III"/>
    <property type="match status" value="1"/>
</dbReference>
<dbReference type="KEGG" id="dmm:dnm_009890"/>